<dbReference type="GO" id="GO:0005737">
    <property type="term" value="C:cytoplasm"/>
    <property type="evidence" value="ECO:0007669"/>
    <property type="project" value="InterPro"/>
</dbReference>
<evidence type="ECO:0000256" key="3">
    <source>
        <dbReference type="ARBA" id="ARBA00023054"/>
    </source>
</evidence>
<evidence type="ECO:0000313" key="4">
    <source>
        <dbReference type="EMBL" id="CUU24457.1"/>
    </source>
</evidence>
<evidence type="ECO:0000256" key="2">
    <source>
        <dbReference type="ARBA" id="ARBA00023016"/>
    </source>
</evidence>
<keyword evidence="5" id="KW-1185">Reference proteome</keyword>
<name>A0A0U5L157_9GAMM</name>
<dbReference type="PATRIC" id="fig|1619313.3.peg.2311"/>
<reference evidence="5" key="1">
    <citation type="submission" date="2015-11" db="EMBL/GenBank/DDBJ databases">
        <authorList>
            <person name="Blom J."/>
        </authorList>
    </citation>
    <scope>NUCLEOTIDE SEQUENCE [LARGE SCALE GENOMIC DNA]</scope>
</reference>
<sequence length="118" mass="12498">MKNVVLSILAKISKMDVTTKQLSARVEAQSLLIGALVLAVGKNGGVINMIESVNKAINSVLNSAEDDAGLKSDAAILLGEFQELLAISKLIESEDPEVDHQELSALTIAAEAELENKK</sequence>
<accession>A0A0U5L157</accession>
<dbReference type="KEGG" id="ege:EM595_2223"/>
<keyword evidence="2" id="KW-0346">Stress response</keyword>
<dbReference type="EMBL" id="LN907827">
    <property type="protein sequence ID" value="CUU24457.1"/>
    <property type="molecule type" value="Genomic_DNA"/>
</dbReference>
<dbReference type="AlphaFoldDB" id="A0A0U5L157"/>
<dbReference type="RefSeq" id="WP_067431664.1">
    <property type="nucleotide sequence ID" value="NZ_CP072598.1"/>
</dbReference>
<dbReference type="InterPro" id="IPR019732">
    <property type="entry name" value="SigmaS_Anti-adapt_IraP"/>
</dbReference>
<dbReference type="NCBIfam" id="NF007598">
    <property type="entry name" value="PRK10244.1"/>
    <property type="match status" value="1"/>
</dbReference>
<protein>
    <recommendedName>
        <fullName evidence="6">Anti-adapter protein IraP</fullName>
    </recommendedName>
</protein>
<gene>
    <name evidence="4" type="ORF">EM595_2223</name>
</gene>
<evidence type="ECO:0000313" key="5">
    <source>
        <dbReference type="Proteomes" id="UP000059419"/>
    </source>
</evidence>
<dbReference type="Proteomes" id="UP000059419">
    <property type="component" value="Chromosome 1"/>
</dbReference>
<keyword evidence="3" id="KW-0175">Coiled coil</keyword>
<organism evidence="4 5">
    <name type="scientific">Duffyella gerundensis</name>
    <dbReference type="NCBI Taxonomy" id="1619313"/>
    <lineage>
        <taxon>Bacteria</taxon>
        <taxon>Pseudomonadati</taxon>
        <taxon>Pseudomonadota</taxon>
        <taxon>Gammaproteobacteria</taxon>
        <taxon>Enterobacterales</taxon>
        <taxon>Erwiniaceae</taxon>
        <taxon>Duffyella</taxon>
    </lineage>
</organism>
<proteinExistence type="predicted"/>
<dbReference type="OrthoDB" id="6540326at2"/>
<dbReference type="Pfam" id="PF10796">
    <property type="entry name" value="Anti-adapt_IraP"/>
    <property type="match status" value="1"/>
</dbReference>
<keyword evidence="1" id="KW-0963">Cytoplasm</keyword>
<evidence type="ECO:0008006" key="6">
    <source>
        <dbReference type="Google" id="ProtNLM"/>
    </source>
</evidence>
<evidence type="ECO:0000256" key="1">
    <source>
        <dbReference type="ARBA" id="ARBA00022490"/>
    </source>
</evidence>
<dbReference type="STRING" id="1619313.EM595_2223"/>